<name>A0ABQ5FY84_9ASTR</name>
<gene>
    <name evidence="1" type="ORF">Tco_1019821</name>
</gene>
<reference evidence="1" key="2">
    <citation type="submission" date="2022-01" db="EMBL/GenBank/DDBJ databases">
        <authorList>
            <person name="Yamashiro T."/>
            <person name="Shiraishi A."/>
            <person name="Satake H."/>
            <person name="Nakayama K."/>
        </authorList>
    </citation>
    <scope>NUCLEOTIDE SEQUENCE</scope>
</reference>
<protein>
    <recommendedName>
        <fullName evidence="3">Retrotransposon gag domain-containing protein</fullName>
    </recommendedName>
</protein>
<comment type="caution">
    <text evidence="1">The sequence shown here is derived from an EMBL/GenBank/DDBJ whole genome shotgun (WGS) entry which is preliminary data.</text>
</comment>
<dbReference type="EMBL" id="BQNB010017890">
    <property type="protein sequence ID" value="GJT68341.1"/>
    <property type="molecule type" value="Genomic_DNA"/>
</dbReference>
<proteinExistence type="predicted"/>
<sequence>MAEPNNYITATRKNFVSNDNEGRMVEKCIVEIQGTFLEKIRNDAFNGNKEENAYEHINKFLDVVGPIKINGLTQDRFRLSIFPVSLTGAAYEWFTKECMGSITTWDSMVEKFILKFHHLSDHNEEETEEDHNPNETNNIPEILRIEGNIFDFETPLCEAYHEFNCLLKIDTDMFTYVIQNLKTYGEYKQETNDDKAKDTEKPWSENGVPYQLCDHICEPYHFKNGRTKWPTCTSDIDGFCNGGELPGMVRVGSMTYF</sequence>
<organism evidence="1 2">
    <name type="scientific">Tanacetum coccineum</name>
    <dbReference type="NCBI Taxonomy" id="301880"/>
    <lineage>
        <taxon>Eukaryota</taxon>
        <taxon>Viridiplantae</taxon>
        <taxon>Streptophyta</taxon>
        <taxon>Embryophyta</taxon>
        <taxon>Tracheophyta</taxon>
        <taxon>Spermatophyta</taxon>
        <taxon>Magnoliopsida</taxon>
        <taxon>eudicotyledons</taxon>
        <taxon>Gunneridae</taxon>
        <taxon>Pentapetalae</taxon>
        <taxon>asterids</taxon>
        <taxon>campanulids</taxon>
        <taxon>Asterales</taxon>
        <taxon>Asteraceae</taxon>
        <taxon>Asteroideae</taxon>
        <taxon>Anthemideae</taxon>
        <taxon>Anthemidinae</taxon>
        <taxon>Tanacetum</taxon>
    </lineage>
</organism>
<evidence type="ECO:0000313" key="1">
    <source>
        <dbReference type="EMBL" id="GJT68341.1"/>
    </source>
</evidence>
<reference evidence="1" key="1">
    <citation type="journal article" date="2022" name="Int. J. Mol. Sci.">
        <title>Draft Genome of Tanacetum Coccineum: Genomic Comparison of Closely Related Tanacetum-Family Plants.</title>
        <authorList>
            <person name="Yamashiro T."/>
            <person name="Shiraishi A."/>
            <person name="Nakayama K."/>
            <person name="Satake H."/>
        </authorList>
    </citation>
    <scope>NUCLEOTIDE SEQUENCE</scope>
</reference>
<evidence type="ECO:0000313" key="2">
    <source>
        <dbReference type="Proteomes" id="UP001151760"/>
    </source>
</evidence>
<dbReference type="Proteomes" id="UP001151760">
    <property type="component" value="Unassembled WGS sequence"/>
</dbReference>
<accession>A0ABQ5FY84</accession>
<keyword evidence="2" id="KW-1185">Reference proteome</keyword>
<evidence type="ECO:0008006" key="3">
    <source>
        <dbReference type="Google" id="ProtNLM"/>
    </source>
</evidence>